<name>A0A4U2Q763_9BACL</name>
<dbReference type="SMART" id="SM00530">
    <property type="entry name" value="HTH_XRE"/>
    <property type="match status" value="1"/>
</dbReference>
<reference evidence="2 3" key="1">
    <citation type="submission" date="2018-01" db="EMBL/GenBank/DDBJ databases">
        <title>Bacillales members from the olive rhizosphere are effective biological control agents against Verticillium dahliae.</title>
        <authorList>
            <person name="Gomez-Lama C."/>
            <person name="Legarda G."/>
            <person name="Ruano-Rosa D."/>
            <person name="Pizarro-Tobias P."/>
            <person name="Valverde-Corredor A."/>
            <person name="Niqui J.L."/>
            <person name="Trivino J.C."/>
            <person name="Roca A."/>
            <person name="Mercado-Blanco J."/>
        </authorList>
    </citation>
    <scope>NUCLEOTIDE SEQUENCE [LARGE SCALE GENOMIC DNA]</scope>
    <source>
        <strain evidence="2 3">PIC167</strain>
    </source>
</reference>
<dbReference type="SUPFAM" id="SSF47413">
    <property type="entry name" value="lambda repressor-like DNA-binding domains"/>
    <property type="match status" value="1"/>
</dbReference>
<comment type="caution">
    <text evidence="2">The sequence shown here is derived from an EMBL/GenBank/DDBJ whole genome shotgun (WGS) entry which is preliminary data.</text>
</comment>
<dbReference type="Gene3D" id="1.10.260.40">
    <property type="entry name" value="lambda repressor-like DNA-binding domains"/>
    <property type="match status" value="1"/>
</dbReference>
<dbReference type="CDD" id="cd00093">
    <property type="entry name" value="HTH_XRE"/>
    <property type="match status" value="1"/>
</dbReference>
<dbReference type="PROSITE" id="PS50943">
    <property type="entry name" value="HTH_CROC1"/>
    <property type="match status" value="1"/>
</dbReference>
<dbReference type="InterPro" id="IPR010982">
    <property type="entry name" value="Lambda_DNA-bd_dom_sf"/>
</dbReference>
<dbReference type="InterPro" id="IPR001387">
    <property type="entry name" value="Cro/C1-type_HTH"/>
</dbReference>
<gene>
    <name evidence="2" type="ORF">C1I60_05300</name>
</gene>
<accession>A0A4U2Q763</accession>
<dbReference type="RefSeq" id="WP_137060795.1">
    <property type="nucleotide sequence ID" value="NZ_PNXQ01000005.1"/>
</dbReference>
<dbReference type="GO" id="GO:0003677">
    <property type="term" value="F:DNA binding"/>
    <property type="evidence" value="ECO:0007669"/>
    <property type="project" value="InterPro"/>
</dbReference>
<feature type="domain" description="HTH cro/C1-type" evidence="1">
    <location>
        <begin position="11"/>
        <end position="65"/>
    </location>
</feature>
<sequence length="460" mass="53639">MEITPKIRAELERYLKQAGLSMTEFGHIAGMNPGTVSGIVTGNRTISVHQLDRITLGMNLPTDYFYERYIEESVIDAPLNWRRISPFLYRCVQFQRVDCLQKVVSVLLDDLGYLPYLFALAEDCYKQDYREAAAYLYENVAEGEKQQHSERLAICQYRLFTLAIGKDQNRNMDAAAKFESFVHRLNEIDQLDALKDLANVYRSLSQWDKVYKYAKQMGQLGQVQYDLVHNSKRKGTEPQKKTSKPLFTYIAYSELMCANACDAKGDHKHALEHLQGYTDLSWVKEQDPDSLYWKRQYQQWAKINTYVNKLMSGDVSILPDYVEYMAGEKYIFNELLNVIEAANQYNINVDHILKRFEPQIAAYQEPPPADIEQQFLPQQYARFWYKMARYSLNKGRYSYGFECLLVAWEKALTINNQLIISNCARLFDRFSVNAVFEAGKKLQKMWKENDQKDGFVLDSN</sequence>
<dbReference type="EMBL" id="PNXQ01000005">
    <property type="protein sequence ID" value="TKH45864.1"/>
    <property type="molecule type" value="Genomic_DNA"/>
</dbReference>
<protein>
    <submittedName>
        <fullName evidence="2">Transcriptional regulator</fullName>
    </submittedName>
</protein>
<evidence type="ECO:0000259" key="1">
    <source>
        <dbReference type="PROSITE" id="PS50943"/>
    </source>
</evidence>
<evidence type="ECO:0000313" key="3">
    <source>
        <dbReference type="Proteomes" id="UP000308114"/>
    </source>
</evidence>
<proteinExistence type="predicted"/>
<dbReference type="Pfam" id="PF01381">
    <property type="entry name" value="HTH_3"/>
    <property type="match status" value="1"/>
</dbReference>
<evidence type="ECO:0000313" key="2">
    <source>
        <dbReference type="EMBL" id="TKH45864.1"/>
    </source>
</evidence>
<dbReference type="AlphaFoldDB" id="A0A4U2Q763"/>
<organism evidence="2 3">
    <name type="scientific">Paenibacillus terrae</name>
    <dbReference type="NCBI Taxonomy" id="159743"/>
    <lineage>
        <taxon>Bacteria</taxon>
        <taxon>Bacillati</taxon>
        <taxon>Bacillota</taxon>
        <taxon>Bacilli</taxon>
        <taxon>Bacillales</taxon>
        <taxon>Paenibacillaceae</taxon>
        <taxon>Paenibacillus</taxon>
    </lineage>
</organism>
<dbReference type="Proteomes" id="UP000308114">
    <property type="component" value="Unassembled WGS sequence"/>
</dbReference>